<dbReference type="AlphaFoldDB" id="A0A3P9J1I9"/>
<dbReference type="CDD" id="cd00756">
    <property type="entry name" value="MoaE"/>
    <property type="match status" value="1"/>
</dbReference>
<name>A0A3P9J1I9_ORYLA</name>
<protein>
    <submittedName>
        <fullName evidence="1">Molybdenum cofactor synthesis 2</fullName>
    </submittedName>
</protein>
<proteinExistence type="predicted"/>
<reference key="1">
    <citation type="journal article" date="2007" name="Nature">
        <title>The medaka draft genome and insights into vertebrate genome evolution.</title>
        <authorList>
            <person name="Kasahara M."/>
            <person name="Naruse K."/>
            <person name="Sasaki S."/>
            <person name="Nakatani Y."/>
            <person name="Qu W."/>
            <person name="Ahsan B."/>
            <person name="Yamada T."/>
            <person name="Nagayasu Y."/>
            <person name="Doi K."/>
            <person name="Kasai Y."/>
            <person name="Jindo T."/>
            <person name="Kobayashi D."/>
            <person name="Shimada A."/>
            <person name="Toyoda A."/>
            <person name="Kuroki Y."/>
            <person name="Fujiyama A."/>
            <person name="Sasaki T."/>
            <person name="Shimizu A."/>
            <person name="Asakawa S."/>
            <person name="Shimizu N."/>
            <person name="Hashimoto S."/>
            <person name="Yang J."/>
            <person name="Lee Y."/>
            <person name="Matsushima K."/>
            <person name="Sugano S."/>
            <person name="Sakaizumi M."/>
            <person name="Narita T."/>
            <person name="Ohishi K."/>
            <person name="Haga S."/>
            <person name="Ohta F."/>
            <person name="Nomoto H."/>
            <person name="Nogata K."/>
            <person name="Morishita T."/>
            <person name="Endo T."/>
            <person name="Shin-I T."/>
            <person name="Takeda H."/>
            <person name="Morishita S."/>
            <person name="Kohara Y."/>
        </authorList>
    </citation>
    <scope>NUCLEOTIDE SEQUENCE [LARGE SCALE GENOMIC DNA]</scope>
    <source>
        <strain>Hd-rR</strain>
    </source>
</reference>
<dbReference type="Proteomes" id="UP000265200">
    <property type="component" value="Chromosome 12"/>
</dbReference>
<dbReference type="Gene3D" id="3.90.1170.40">
    <property type="entry name" value="Molybdopterin biosynthesis MoaE subunit"/>
    <property type="match status" value="1"/>
</dbReference>
<dbReference type="GO" id="GO:0006777">
    <property type="term" value="P:Mo-molybdopterin cofactor biosynthetic process"/>
    <property type="evidence" value="ECO:0007669"/>
    <property type="project" value="InterPro"/>
</dbReference>
<dbReference type="InterPro" id="IPR036563">
    <property type="entry name" value="MoaE_sf"/>
</dbReference>
<evidence type="ECO:0000313" key="2">
    <source>
        <dbReference type="Proteomes" id="UP000265200"/>
    </source>
</evidence>
<dbReference type="SUPFAM" id="SSF54690">
    <property type="entry name" value="Molybdopterin synthase subunit MoaE"/>
    <property type="match status" value="1"/>
</dbReference>
<reference evidence="1" key="4">
    <citation type="submission" date="2025-09" db="UniProtKB">
        <authorList>
            <consortium name="Ensembl"/>
        </authorList>
    </citation>
    <scope>IDENTIFICATION</scope>
    <source>
        <strain evidence="1">HSOK</strain>
    </source>
</reference>
<dbReference type="InterPro" id="IPR003448">
    <property type="entry name" value="Mopterin_biosynth_MoaE"/>
</dbReference>
<dbReference type="Pfam" id="PF02391">
    <property type="entry name" value="MoaE"/>
    <property type="match status" value="1"/>
</dbReference>
<reference evidence="1" key="3">
    <citation type="submission" date="2025-08" db="UniProtKB">
        <authorList>
            <consortium name="Ensembl"/>
        </authorList>
    </citation>
    <scope>IDENTIFICATION</scope>
    <source>
        <strain evidence="1">HSOK</strain>
    </source>
</reference>
<sequence length="251" mass="27697">MCFSQSLLSIPAEETGSQTFYRVGCRNVPAGGRGQAEPGSSVRAGGGGCSEQLLLWSRFRLRRYGWMGLLAVLGSDSLDGGGRACLCSTSILSAKARNSSAGRYSVLVGPVRFLRTQEFHIICAGTTREDEVEGRRVVGLHYEAYESMVQSEFTKLCAELRGCWPSVKHICVHHRLGWVKVGEASVAMAVSSPHRHDGQQAIQHCISQLKARMPIWKKEVYNTQEESWKENLECPWSSTAQLLTDGCDKEN</sequence>
<organism evidence="1 2">
    <name type="scientific">Oryzias latipes</name>
    <name type="common">Japanese rice fish</name>
    <name type="synonym">Japanese killifish</name>
    <dbReference type="NCBI Taxonomy" id="8090"/>
    <lineage>
        <taxon>Eukaryota</taxon>
        <taxon>Metazoa</taxon>
        <taxon>Chordata</taxon>
        <taxon>Craniata</taxon>
        <taxon>Vertebrata</taxon>
        <taxon>Euteleostomi</taxon>
        <taxon>Actinopterygii</taxon>
        <taxon>Neopterygii</taxon>
        <taxon>Teleostei</taxon>
        <taxon>Neoteleostei</taxon>
        <taxon>Acanthomorphata</taxon>
        <taxon>Ovalentaria</taxon>
        <taxon>Atherinomorphae</taxon>
        <taxon>Beloniformes</taxon>
        <taxon>Adrianichthyidae</taxon>
        <taxon>Oryziinae</taxon>
        <taxon>Oryzias</taxon>
    </lineage>
</organism>
<reference evidence="1 2" key="2">
    <citation type="submission" date="2017-04" db="EMBL/GenBank/DDBJ databases">
        <title>CpG methylation of centromeres and impact of large insertions on vertebrate speciation.</title>
        <authorList>
            <person name="Ichikawa K."/>
            <person name="Yoshimura J."/>
            <person name="Morishita S."/>
        </authorList>
    </citation>
    <scope>NUCLEOTIDE SEQUENCE</scope>
    <source>
        <strain evidence="1 2">HSOK</strain>
    </source>
</reference>
<evidence type="ECO:0000313" key="1">
    <source>
        <dbReference type="Ensembl" id="ENSORLP00015026089.1"/>
    </source>
</evidence>
<accession>A0A3P9J1I9</accession>
<dbReference type="PANTHER" id="PTHR23404">
    <property type="entry name" value="MOLYBDOPTERIN SYNTHASE RELATED"/>
    <property type="match status" value="1"/>
</dbReference>
<dbReference type="Ensembl" id="ENSORLT00015003757.1">
    <property type="protein sequence ID" value="ENSORLP00015026089.1"/>
    <property type="gene ID" value="ENSORLG00015007542.1"/>
</dbReference>